<protein>
    <submittedName>
        <fullName evidence="2">Uncharacterized protein</fullName>
    </submittedName>
</protein>
<accession>A0AA35TLJ2</accession>
<feature type="region of interest" description="Disordered" evidence="1">
    <location>
        <begin position="1"/>
        <end position="266"/>
    </location>
</feature>
<feature type="non-terminal residue" evidence="2">
    <location>
        <position position="266"/>
    </location>
</feature>
<evidence type="ECO:0000313" key="2">
    <source>
        <dbReference type="EMBL" id="CAI8049831.1"/>
    </source>
</evidence>
<organism evidence="2 3">
    <name type="scientific">Geodia barretti</name>
    <name type="common">Barrett's horny sponge</name>
    <dbReference type="NCBI Taxonomy" id="519541"/>
    <lineage>
        <taxon>Eukaryota</taxon>
        <taxon>Metazoa</taxon>
        <taxon>Porifera</taxon>
        <taxon>Demospongiae</taxon>
        <taxon>Heteroscleromorpha</taxon>
        <taxon>Tetractinellida</taxon>
        <taxon>Astrophorina</taxon>
        <taxon>Geodiidae</taxon>
        <taxon>Geodia</taxon>
    </lineage>
</organism>
<gene>
    <name evidence="2" type="ORF">GBAR_LOCUS27435</name>
</gene>
<comment type="caution">
    <text evidence="2">The sequence shown here is derived from an EMBL/GenBank/DDBJ whole genome shotgun (WGS) entry which is preliminary data.</text>
</comment>
<evidence type="ECO:0000313" key="3">
    <source>
        <dbReference type="Proteomes" id="UP001174909"/>
    </source>
</evidence>
<feature type="compositionally biased region" description="Acidic residues" evidence="1">
    <location>
        <begin position="63"/>
        <end position="80"/>
    </location>
</feature>
<reference evidence="2" key="1">
    <citation type="submission" date="2023-03" db="EMBL/GenBank/DDBJ databases">
        <authorList>
            <person name="Steffen K."/>
            <person name="Cardenas P."/>
        </authorList>
    </citation>
    <scope>NUCLEOTIDE SEQUENCE</scope>
</reference>
<feature type="compositionally biased region" description="Acidic residues" evidence="1">
    <location>
        <begin position="1"/>
        <end position="14"/>
    </location>
</feature>
<sequence>MTEERKEEEDEEDIFILSTDRGHQGEEQDDEREGEDREIVGKRVLGEGEGMKISRGHLTRVEAEEEEDYFEDKVEEEEEEEGKRKLLKPTSWRWQEEGKGDEESDELPSPSGLPGTTPPAGSRYMKHARRGHKYKRGKKMSLGHVPKLRHRDVITRRPKSMVALQSGKTEKEEGRGRRNTAPAIEMKRESRQRSGGRRRSSAATRGGEGSHGHSVAGDDRSLQRRKKKREQQRISHDRDEKTTQNPSSPLTPQHAPLPLSPHPPRR</sequence>
<proteinExistence type="predicted"/>
<feature type="compositionally biased region" description="Basic residues" evidence="1">
    <location>
        <begin position="124"/>
        <end position="150"/>
    </location>
</feature>
<dbReference type="Proteomes" id="UP001174909">
    <property type="component" value="Unassembled WGS sequence"/>
</dbReference>
<feature type="compositionally biased region" description="Basic and acidic residues" evidence="1">
    <location>
        <begin position="208"/>
        <end position="222"/>
    </location>
</feature>
<dbReference type="AlphaFoldDB" id="A0AA35TLJ2"/>
<feature type="compositionally biased region" description="Basic and acidic residues" evidence="1">
    <location>
        <begin position="231"/>
        <end position="242"/>
    </location>
</feature>
<feature type="compositionally biased region" description="Basic and acidic residues" evidence="1">
    <location>
        <begin position="34"/>
        <end position="52"/>
    </location>
</feature>
<name>A0AA35TLJ2_GEOBA</name>
<evidence type="ECO:0000256" key="1">
    <source>
        <dbReference type="SAM" id="MobiDB-lite"/>
    </source>
</evidence>
<dbReference type="EMBL" id="CASHTH010003819">
    <property type="protein sequence ID" value="CAI8049831.1"/>
    <property type="molecule type" value="Genomic_DNA"/>
</dbReference>
<feature type="compositionally biased region" description="Low complexity" evidence="1">
    <location>
        <begin position="107"/>
        <end position="119"/>
    </location>
</feature>
<keyword evidence="3" id="KW-1185">Reference proteome</keyword>